<dbReference type="EMBL" id="QJHK01000005">
    <property type="protein sequence ID" value="PXY41434.1"/>
    <property type="molecule type" value="Genomic_DNA"/>
</dbReference>
<dbReference type="RefSeq" id="WP_110306221.1">
    <property type="nucleotide sequence ID" value="NZ_QJHK01000005.1"/>
</dbReference>
<evidence type="ECO:0000313" key="2">
    <source>
        <dbReference type="Proteomes" id="UP000247903"/>
    </source>
</evidence>
<sequence length="80" mass="9360">MRKNAILYICDKSDGKQAARSKLFDKWYKNYSWEMVEKHDGKLVYPNSPESEYVSLIVNTVNPYANNVIEAFSFIMESDK</sequence>
<evidence type="ECO:0000313" key="1">
    <source>
        <dbReference type="EMBL" id="PXY41434.1"/>
    </source>
</evidence>
<dbReference type="AlphaFoldDB" id="A0A2V4C5F4"/>
<dbReference type="Pfam" id="PF19666">
    <property type="entry name" value="DUF6169"/>
    <property type="match status" value="1"/>
</dbReference>
<organism evidence="1 2">
    <name type="scientific">Flavobacterium cheongpyeongense</name>
    <dbReference type="NCBI Taxonomy" id="2212651"/>
    <lineage>
        <taxon>Bacteria</taxon>
        <taxon>Pseudomonadati</taxon>
        <taxon>Bacteroidota</taxon>
        <taxon>Flavobacteriia</taxon>
        <taxon>Flavobacteriales</taxon>
        <taxon>Flavobacteriaceae</taxon>
        <taxon>Flavobacterium</taxon>
    </lineage>
</organism>
<reference evidence="1 2" key="1">
    <citation type="submission" date="2018-05" db="EMBL/GenBank/DDBJ databases">
        <title>Flavobacterium sp. strain IMCC34759, incomplete genome.</title>
        <authorList>
            <person name="Joung Y."/>
            <person name="Cho J."/>
        </authorList>
    </citation>
    <scope>NUCLEOTIDE SEQUENCE [LARGE SCALE GENOMIC DNA]</scope>
    <source>
        <strain evidence="1 2">IMCC34759</strain>
    </source>
</reference>
<protein>
    <submittedName>
        <fullName evidence="1">Uncharacterized protein</fullName>
    </submittedName>
</protein>
<accession>A0A2V4C5F4</accession>
<comment type="caution">
    <text evidence="1">The sequence shown here is derived from an EMBL/GenBank/DDBJ whole genome shotgun (WGS) entry which is preliminary data.</text>
</comment>
<gene>
    <name evidence="1" type="ORF">DMB65_08540</name>
</gene>
<keyword evidence="2" id="KW-1185">Reference proteome</keyword>
<dbReference type="Proteomes" id="UP000247903">
    <property type="component" value="Unassembled WGS sequence"/>
</dbReference>
<name>A0A2V4C5F4_9FLAO</name>
<dbReference type="InterPro" id="IPR046167">
    <property type="entry name" value="DUF6169"/>
</dbReference>
<proteinExistence type="predicted"/>